<evidence type="ECO:0000259" key="3">
    <source>
        <dbReference type="PROSITE" id="PS51207"/>
    </source>
</evidence>
<keyword evidence="5" id="KW-1185">Reference proteome</keyword>
<reference evidence="4 5" key="1">
    <citation type="submission" date="2015-09" db="EMBL/GenBank/DDBJ databases">
        <title>Draft genome of the scarab beetle Oryctes borbonicus.</title>
        <authorList>
            <person name="Meyer J.M."/>
            <person name="Markov G.V."/>
            <person name="Baskaran P."/>
            <person name="Herrmann M."/>
            <person name="Sommer R.J."/>
            <person name="Roedelsperger C."/>
        </authorList>
    </citation>
    <scope>NUCLEOTIDE SEQUENCE [LARGE SCALE GENOMIC DNA]</scope>
    <source>
        <strain evidence="4">OB123</strain>
        <tissue evidence="4">Whole animal</tissue>
    </source>
</reference>
<feature type="transmembrane region" description="Helical" evidence="1">
    <location>
        <begin position="21"/>
        <end position="37"/>
    </location>
</feature>
<dbReference type="Pfam" id="PF02194">
    <property type="entry name" value="PXA"/>
    <property type="match status" value="1"/>
</dbReference>
<dbReference type="PROSITE" id="PS51207">
    <property type="entry name" value="PXA"/>
    <property type="match status" value="1"/>
</dbReference>
<dbReference type="SMART" id="SM00315">
    <property type="entry name" value="RGS"/>
    <property type="match status" value="1"/>
</dbReference>
<feature type="non-terminal residue" evidence="4">
    <location>
        <position position="1"/>
    </location>
</feature>
<dbReference type="GO" id="GO:0097352">
    <property type="term" value="P:autophagosome maturation"/>
    <property type="evidence" value="ECO:0007669"/>
    <property type="project" value="TreeGrafter"/>
</dbReference>
<protein>
    <recommendedName>
        <fullName evidence="6">PXA domain-containing protein</fullName>
    </recommendedName>
</protein>
<dbReference type="SMART" id="SM00313">
    <property type="entry name" value="PXA"/>
    <property type="match status" value="1"/>
</dbReference>
<dbReference type="SUPFAM" id="SSF48097">
    <property type="entry name" value="Regulator of G-protein signaling, RGS"/>
    <property type="match status" value="1"/>
</dbReference>
<dbReference type="PANTHER" id="PTHR22775:SF44">
    <property type="entry name" value="SORTING NEXIN-14"/>
    <property type="match status" value="1"/>
</dbReference>
<feature type="non-terminal residue" evidence="4">
    <location>
        <position position="456"/>
    </location>
</feature>
<dbReference type="InterPro" id="IPR003114">
    <property type="entry name" value="Phox_assoc"/>
</dbReference>
<evidence type="ECO:0000313" key="5">
    <source>
        <dbReference type="Proteomes" id="UP000051574"/>
    </source>
</evidence>
<evidence type="ECO:0000259" key="2">
    <source>
        <dbReference type="PROSITE" id="PS50132"/>
    </source>
</evidence>
<dbReference type="PANTHER" id="PTHR22775">
    <property type="entry name" value="SORTING NEXIN"/>
    <property type="match status" value="1"/>
</dbReference>
<evidence type="ECO:0000313" key="4">
    <source>
        <dbReference type="EMBL" id="KRT81499.1"/>
    </source>
</evidence>
<dbReference type="GO" id="GO:0035091">
    <property type="term" value="F:phosphatidylinositol binding"/>
    <property type="evidence" value="ECO:0007669"/>
    <property type="project" value="TreeGrafter"/>
</dbReference>
<dbReference type="Proteomes" id="UP000051574">
    <property type="component" value="Unassembled WGS sequence"/>
</dbReference>
<accession>A0A0T6B2T7</accession>
<keyword evidence="1" id="KW-0812">Transmembrane</keyword>
<dbReference type="OrthoDB" id="5957963at2759"/>
<keyword evidence="1" id="KW-1133">Transmembrane helix</keyword>
<evidence type="ECO:0008006" key="6">
    <source>
        <dbReference type="Google" id="ProtNLM"/>
    </source>
</evidence>
<proteinExistence type="predicted"/>
<organism evidence="4 5">
    <name type="scientific">Oryctes borbonicus</name>
    <dbReference type="NCBI Taxonomy" id="1629725"/>
    <lineage>
        <taxon>Eukaryota</taxon>
        <taxon>Metazoa</taxon>
        <taxon>Ecdysozoa</taxon>
        <taxon>Arthropoda</taxon>
        <taxon>Hexapoda</taxon>
        <taxon>Insecta</taxon>
        <taxon>Pterygota</taxon>
        <taxon>Neoptera</taxon>
        <taxon>Endopterygota</taxon>
        <taxon>Coleoptera</taxon>
        <taxon>Polyphaga</taxon>
        <taxon>Scarabaeiformia</taxon>
        <taxon>Scarabaeidae</taxon>
        <taxon>Dynastinae</taxon>
        <taxon>Oryctes</taxon>
    </lineage>
</organism>
<dbReference type="PROSITE" id="PS50132">
    <property type="entry name" value="RGS"/>
    <property type="match status" value="1"/>
</dbReference>
<dbReference type="InterPro" id="IPR036305">
    <property type="entry name" value="RGS_sf"/>
</dbReference>
<name>A0A0T6B2T7_9SCAR</name>
<gene>
    <name evidence="4" type="ORF">AMK59_5266</name>
</gene>
<dbReference type="AlphaFoldDB" id="A0A0T6B2T7"/>
<feature type="domain" description="PXA" evidence="3">
    <location>
        <begin position="116"/>
        <end position="289"/>
    </location>
</feature>
<dbReference type="GO" id="GO:0005770">
    <property type="term" value="C:late endosome"/>
    <property type="evidence" value="ECO:0007669"/>
    <property type="project" value="TreeGrafter"/>
</dbReference>
<sequence length="456" mass="52876">VCKNFLNILCLLKDDAITRNVALIVILLCSAIALFLSPLAASIIFLNYILGFIVCWCLIKYQKNASFCLHRLVSFYRVRLSSNKHISSSCGICNESLCDRHRLTKRTLPWKKIHLNKRLNNAIEHFYNRLIETFVTSWYSTFTNDVTFLNELRFSLQYATATAVNKFLEVDIGSVTANKMVPCIIKHIDDYLCMQQIAKLKSVNINKIAVDYLGNRLHIATTNREYELNYLRQLTSCLMPKLLPEEYLNCSNYTTLLREIFAGWVLLPTMDILADPNIINLFVVLSTNKQKFHTPVVIPHEKVEMFSTFIEKNMEHSALALDLKTVLKSQNLLYHFMQFLKKEGYVHILQFCLDVEQFNVKLILPDLSKRQLENLHTEALNLYKIYISPKSPDFIGCPDDIVTDLYRLLEEGVYNVAKLRTSEPLYKAYDHAFGVLENNHLPEFYHSNEFYSYLCG</sequence>
<dbReference type="Gene3D" id="1.10.167.10">
    <property type="entry name" value="Regulator of G-protein Signalling 4, domain 2"/>
    <property type="match status" value="1"/>
</dbReference>
<dbReference type="InterPro" id="IPR016137">
    <property type="entry name" value="RGS"/>
</dbReference>
<dbReference type="InterPro" id="IPR044926">
    <property type="entry name" value="RGS_subdomain_2"/>
</dbReference>
<keyword evidence="1" id="KW-0472">Membrane</keyword>
<evidence type="ECO:0000256" key="1">
    <source>
        <dbReference type="SAM" id="Phobius"/>
    </source>
</evidence>
<feature type="domain" description="RGS" evidence="2">
    <location>
        <begin position="322"/>
        <end position="454"/>
    </location>
</feature>
<dbReference type="EMBL" id="LJIG01016139">
    <property type="protein sequence ID" value="KRT81499.1"/>
    <property type="molecule type" value="Genomic_DNA"/>
</dbReference>
<dbReference type="Pfam" id="PF00615">
    <property type="entry name" value="RGS"/>
    <property type="match status" value="1"/>
</dbReference>
<comment type="caution">
    <text evidence="4">The sequence shown here is derived from an EMBL/GenBank/DDBJ whole genome shotgun (WGS) entry which is preliminary data.</text>
</comment>